<name>A0A7T1B0G0_9STAP</name>
<reference evidence="2 3" key="1">
    <citation type="submission" date="2020-10" db="EMBL/GenBank/DDBJ databases">
        <title>Closed genome sequences of Staphylococcus lloydii sp. nov. and Staphylococcus durrellii sp. nov. Isolated from Captive Fruit Bats (Pteropus livingstonii).</title>
        <authorList>
            <person name="Fountain K."/>
        </authorList>
    </citation>
    <scope>NUCLEOTIDE SEQUENCE [LARGE SCALE GENOMIC DNA]</scope>
    <source>
        <strain evidence="2 3">23_2_7_LY</strain>
    </source>
</reference>
<dbReference type="KEGG" id="sllo:ISP08_01730"/>
<protein>
    <submittedName>
        <fullName evidence="2">Uncharacterized protein</fullName>
    </submittedName>
</protein>
<feature type="transmembrane region" description="Helical" evidence="1">
    <location>
        <begin position="29"/>
        <end position="53"/>
    </location>
</feature>
<dbReference type="EMBL" id="CP064056">
    <property type="protein sequence ID" value="QPM75478.1"/>
    <property type="molecule type" value="Genomic_DNA"/>
</dbReference>
<dbReference type="AlphaFoldDB" id="A0A7T1B0G0"/>
<gene>
    <name evidence="2" type="ORF">ISP08_01730</name>
</gene>
<evidence type="ECO:0000313" key="2">
    <source>
        <dbReference type="EMBL" id="QPM75478.1"/>
    </source>
</evidence>
<organism evidence="2 3">
    <name type="scientific">Staphylococcus lloydii</name>
    <dbReference type="NCBI Taxonomy" id="2781774"/>
    <lineage>
        <taxon>Bacteria</taxon>
        <taxon>Bacillati</taxon>
        <taxon>Bacillota</taxon>
        <taxon>Bacilli</taxon>
        <taxon>Bacillales</taxon>
        <taxon>Staphylococcaceae</taxon>
        <taxon>Staphylococcus</taxon>
    </lineage>
</organism>
<evidence type="ECO:0000256" key="1">
    <source>
        <dbReference type="SAM" id="Phobius"/>
    </source>
</evidence>
<dbReference type="Proteomes" id="UP000594455">
    <property type="component" value="Chromosome"/>
</dbReference>
<proteinExistence type="predicted"/>
<keyword evidence="3" id="KW-1185">Reference proteome</keyword>
<dbReference type="RefSeq" id="WP_048793766.1">
    <property type="nucleotide sequence ID" value="NZ_CP064056.1"/>
</dbReference>
<keyword evidence="1" id="KW-1133">Transmembrane helix</keyword>
<keyword evidence="1" id="KW-0812">Transmembrane</keyword>
<keyword evidence="1" id="KW-0472">Membrane</keyword>
<evidence type="ECO:0000313" key="3">
    <source>
        <dbReference type="Proteomes" id="UP000594455"/>
    </source>
</evidence>
<sequence length="66" mass="7200">MSALVLIIVGLILGIYFYRRKAPMTVKDWFLGLLIILVCMLIVDGLLHLGAIIEGGKEGMHTGSKS</sequence>
<accession>A0A7T1B0G0</accession>